<feature type="domain" description="Peptidase M41" evidence="1">
    <location>
        <begin position="78"/>
        <end position="187"/>
    </location>
</feature>
<dbReference type="EC" id="3.4.24.-" evidence="2"/>
<evidence type="ECO:0000313" key="3">
    <source>
        <dbReference type="Proteomes" id="UP000535501"/>
    </source>
</evidence>
<accession>A0A7W9Z269</accession>
<dbReference type="AlphaFoldDB" id="A0A7W9Z269"/>
<name>A0A7W9Z269_9HYPH</name>
<sequence>MDNTHQNIRNKAFPEVTSSPLRRLALAAQGMTGADIERIIREARRKARRARRPLAYGDIQSAIAGSAERPSPALKWGISAHEAGHALMWSLTGVGTVVSMTTGQARGGDTRVEISTEATQTEAGIMSLIACLLGGRAAELTILGEAMIGGGGSDRSDLALATAHATHLETMLGCSSSKPLLYMPPERISHDLRFDPSLAARVHQRLEMAMGIALDAMREHHEVLLSLAKALDAATYLEGSHVADILSLTKRHRNM</sequence>
<proteinExistence type="predicted"/>
<keyword evidence="2" id="KW-0378">Hydrolase</keyword>
<reference evidence="2 3" key="1">
    <citation type="submission" date="2020-08" db="EMBL/GenBank/DDBJ databases">
        <title>Genomic Encyclopedia of Type Strains, Phase IV (KMG-IV): sequencing the most valuable type-strain genomes for metagenomic binning, comparative biology and taxonomic classification.</title>
        <authorList>
            <person name="Goeker M."/>
        </authorList>
    </citation>
    <scope>NUCLEOTIDE SEQUENCE [LARGE SCALE GENOMIC DNA]</scope>
    <source>
        <strain evidence="2 3">DSM 102134</strain>
    </source>
</reference>
<evidence type="ECO:0000259" key="1">
    <source>
        <dbReference type="Pfam" id="PF01434"/>
    </source>
</evidence>
<organism evidence="2 3">
    <name type="scientific">Pseudorhizobium flavum</name>
    <dbReference type="NCBI Taxonomy" id="1335061"/>
    <lineage>
        <taxon>Bacteria</taxon>
        <taxon>Pseudomonadati</taxon>
        <taxon>Pseudomonadota</taxon>
        <taxon>Alphaproteobacteria</taxon>
        <taxon>Hyphomicrobiales</taxon>
        <taxon>Rhizobiaceae</taxon>
        <taxon>Rhizobium/Agrobacterium group</taxon>
        <taxon>Pseudorhizobium</taxon>
    </lineage>
</organism>
<keyword evidence="3" id="KW-1185">Reference proteome</keyword>
<keyword evidence="2" id="KW-0132">Cell division</keyword>
<dbReference type="GO" id="GO:0006508">
    <property type="term" value="P:proteolysis"/>
    <property type="evidence" value="ECO:0007669"/>
    <property type="project" value="UniProtKB-KW"/>
</dbReference>
<evidence type="ECO:0000313" key="2">
    <source>
        <dbReference type="EMBL" id="MBB6182557.1"/>
    </source>
</evidence>
<dbReference type="GO" id="GO:0051301">
    <property type="term" value="P:cell division"/>
    <property type="evidence" value="ECO:0007669"/>
    <property type="project" value="UniProtKB-KW"/>
</dbReference>
<dbReference type="PANTHER" id="PTHR23076">
    <property type="entry name" value="METALLOPROTEASE M41 FTSH"/>
    <property type="match status" value="1"/>
</dbReference>
<dbReference type="GO" id="GO:0030163">
    <property type="term" value="P:protein catabolic process"/>
    <property type="evidence" value="ECO:0007669"/>
    <property type="project" value="TreeGrafter"/>
</dbReference>
<dbReference type="GO" id="GO:0005524">
    <property type="term" value="F:ATP binding"/>
    <property type="evidence" value="ECO:0007669"/>
    <property type="project" value="InterPro"/>
</dbReference>
<keyword evidence="2" id="KW-0131">Cell cycle</keyword>
<dbReference type="Proteomes" id="UP000535501">
    <property type="component" value="Unassembled WGS sequence"/>
</dbReference>
<comment type="caution">
    <text evidence="2">The sequence shown here is derived from an EMBL/GenBank/DDBJ whole genome shotgun (WGS) entry which is preliminary data.</text>
</comment>
<dbReference type="InterPro" id="IPR000642">
    <property type="entry name" value="Peptidase_M41"/>
</dbReference>
<dbReference type="GO" id="GO:0004176">
    <property type="term" value="F:ATP-dependent peptidase activity"/>
    <property type="evidence" value="ECO:0007669"/>
    <property type="project" value="InterPro"/>
</dbReference>
<dbReference type="Pfam" id="PF01434">
    <property type="entry name" value="Peptidase_M41"/>
    <property type="match status" value="1"/>
</dbReference>
<gene>
    <name evidence="2" type="ORF">HNQ75_004546</name>
</gene>
<dbReference type="SUPFAM" id="SSF140990">
    <property type="entry name" value="FtsH protease domain-like"/>
    <property type="match status" value="1"/>
</dbReference>
<dbReference type="GO" id="GO:0004222">
    <property type="term" value="F:metalloendopeptidase activity"/>
    <property type="evidence" value="ECO:0007669"/>
    <property type="project" value="InterPro"/>
</dbReference>
<dbReference type="RefSeq" id="WP_077548642.1">
    <property type="nucleotide sequence ID" value="NZ_JACHEJ010000040.1"/>
</dbReference>
<dbReference type="PANTHER" id="PTHR23076:SF97">
    <property type="entry name" value="ATP-DEPENDENT ZINC METALLOPROTEASE YME1L1"/>
    <property type="match status" value="1"/>
</dbReference>
<dbReference type="Gene3D" id="1.20.58.760">
    <property type="entry name" value="Peptidase M41"/>
    <property type="match status" value="1"/>
</dbReference>
<dbReference type="EMBL" id="JACHEJ010000040">
    <property type="protein sequence ID" value="MBB6182557.1"/>
    <property type="molecule type" value="Genomic_DNA"/>
</dbReference>
<dbReference type="GO" id="GO:0005886">
    <property type="term" value="C:plasma membrane"/>
    <property type="evidence" value="ECO:0007669"/>
    <property type="project" value="TreeGrafter"/>
</dbReference>
<dbReference type="InterPro" id="IPR037219">
    <property type="entry name" value="Peptidase_M41-like"/>
</dbReference>
<protein>
    <submittedName>
        <fullName evidence="2">Cell division protease FtsH</fullName>
        <ecNumber evidence="2">3.4.24.-</ecNumber>
    </submittedName>
</protein>
<keyword evidence="2" id="KW-0645">Protease</keyword>